<dbReference type="PROSITE" id="PS51724">
    <property type="entry name" value="SPOR"/>
    <property type="match status" value="2"/>
</dbReference>
<name>A0ABV8XLI1_9DEIO</name>
<keyword evidence="2" id="KW-1133">Transmembrane helix</keyword>
<feature type="compositionally biased region" description="Low complexity" evidence="1">
    <location>
        <begin position="97"/>
        <end position="109"/>
    </location>
</feature>
<accession>A0ABV8XLI1</accession>
<feature type="region of interest" description="Disordered" evidence="1">
    <location>
        <begin position="48"/>
        <end position="190"/>
    </location>
</feature>
<dbReference type="Gene3D" id="3.30.70.1070">
    <property type="entry name" value="Sporulation related repeat"/>
    <property type="match status" value="2"/>
</dbReference>
<feature type="compositionally biased region" description="Low complexity" evidence="1">
    <location>
        <begin position="117"/>
        <end position="153"/>
    </location>
</feature>
<evidence type="ECO:0000313" key="5">
    <source>
        <dbReference type="Proteomes" id="UP001595998"/>
    </source>
</evidence>
<protein>
    <submittedName>
        <fullName evidence="4">SPOR domain-containing protein</fullName>
    </submittedName>
</protein>
<organism evidence="4 5">
    <name type="scientific">Deinococcus navajonensis</name>
    <dbReference type="NCBI Taxonomy" id="309884"/>
    <lineage>
        <taxon>Bacteria</taxon>
        <taxon>Thermotogati</taxon>
        <taxon>Deinococcota</taxon>
        <taxon>Deinococci</taxon>
        <taxon>Deinococcales</taxon>
        <taxon>Deinococcaceae</taxon>
        <taxon>Deinococcus</taxon>
    </lineage>
</organism>
<feature type="compositionally biased region" description="Polar residues" evidence="1">
    <location>
        <begin position="176"/>
        <end position="190"/>
    </location>
</feature>
<dbReference type="EMBL" id="JBHSEH010000005">
    <property type="protein sequence ID" value="MFC4425766.1"/>
    <property type="molecule type" value="Genomic_DNA"/>
</dbReference>
<evidence type="ECO:0000256" key="1">
    <source>
        <dbReference type="SAM" id="MobiDB-lite"/>
    </source>
</evidence>
<evidence type="ECO:0000256" key="2">
    <source>
        <dbReference type="SAM" id="Phobius"/>
    </source>
</evidence>
<dbReference type="PRINTS" id="PR01217">
    <property type="entry name" value="PRICHEXTENSN"/>
</dbReference>
<dbReference type="InterPro" id="IPR036680">
    <property type="entry name" value="SPOR-like_sf"/>
</dbReference>
<dbReference type="InterPro" id="IPR007730">
    <property type="entry name" value="SPOR-like_dom"/>
</dbReference>
<evidence type="ECO:0000313" key="4">
    <source>
        <dbReference type="EMBL" id="MFC4425766.1"/>
    </source>
</evidence>
<sequence>MSRPQTAPSPAPGGARRWPDIMIGVLVLLLLGGFGSLLLRGRPTNEVVSTQSTEPAQEAVIPAAPGTADPSPESQATEAMAPVAPAAEEPVQDESTEPAPADATAQAPAPATPPASEPSTTEPAAPAQDSGPVAAAPIAPAPAVTEPAASEVPSASTLPDQPAPPASTPELAPPAATSNGTAVATSAQRTPLRSDYRISLGSFATEPTVRTQTAGVSGLGYTVYPIDLGSQVVAQVGPFADEASARQALNDIQRVYPGAVLYPPRGVSLKGAAASAVAPAPTSTPAVPTTPAASPAPAAQAPAQAAPTAEAAIPVYLQVGAFDRVESAQTLVEQLRTEGFSPSVNAPEGRKVTVLVGPFSGDAIGEAQARLSAGGHESFQVR</sequence>
<comment type="caution">
    <text evidence="4">The sequence shown here is derived from an EMBL/GenBank/DDBJ whole genome shotgun (WGS) entry which is preliminary data.</text>
</comment>
<reference evidence="5" key="1">
    <citation type="journal article" date="2019" name="Int. J. Syst. Evol. Microbiol.">
        <title>The Global Catalogue of Microorganisms (GCM) 10K type strain sequencing project: providing services to taxonomists for standard genome sequencing and annotation.</title>
        <authorList>
            <consortium name="The Broad Institute Genomics Platform"/>
            <consortium name="The Broad Institute Genome Sequencing Center for Infectious Disease"/>
            <person name="Wu L."/>
            <person name="Ma J."/>
        </authorList>
    </citation>
    <scope>NUCLEOTIDE SEQUENCE [LARGE SCALE GENOMIC DNA]</scope>
    <source>
        <strain evidence="5">CCUG 56029</strain>
    </source>
</reference>
<proteinExistence type="predicted"/>
<feature type="transmembrane region" description="Helical" evidence="2">
    <location>
        <begin position="21"/>
        <end position="39"/>
    </location>
</feature>
<keyword evidence="5" id="KW-1185">Reference proteome</keyword>
<feature type="domain" description="SPOR" evidence="3">
    <location>
        <begin position="309"/>
        <end position="382"/>
    </location>
</feature>
<feature type="domain" description="SPOR" evidence="3">
    <location>
        <begin position="190"/>
        <end position="268"/>
    </location>
</feature>
<dbReference type="RefSeq" id="WP_380037484.1">
    <property type="nucleotide sequence ID" value="NZ_JBHSEH010000005.1"/>
</dbReference>
<dbReference type="Pfam" id="PF05036">
    <property type="entry name" value="SPOR"/>
    <property type="match status" value="2"/>
</dbReference>
<keyword evidence="2" id="KW-0472">Membrane</keyword>
<feature type="compositionally biased region" description="Low complexity" evidence="1">
    <location>
        <begin position="76"/>
        <end position="89"/>
    </location>
</feature>
<gene>
    <name evidence="4" type="ORF">ACFOZ9_06040</name>
</gene>
<dbReference type="Proteomes" id="UP001595998">
    <property type="component" value="Unassembled WGS sequence"/>
</dbReference>
<feature type="region of interest" description="Disordered" evidence="1">
    <location>
        <begin position="279"/>
        <end position="303"/>
    </location>
</feature>
<evidence type="ECO:0000259" key="3">
    <source>
        <dbReference type="PROSITE" id="PS51724"/>
    </source>
</evidence>
<keyword evidence="2" id="KW-0812">Transmembrane</keyword>
<dbReference type="SUPFAM" id="SSF110997">
    <property type="entry name" value="Sporulation related repeat"/>
    <property type="match status" value="2"/>
</dbReference>